<dbReference type="PANTHER" id="PTHR31889:SF2">
    <property type="entry name" value="FUCOSYLTRANSFERASE 3"/>
    <property type="match status" value="1"/>
</dbReference>
<evidence type="ECO:0000256" key="6">
    <source>
        <dbReference type="RuleBase" id="RU367004"/>
    </source>
</evidence>
<dbReference type="GO" id="GO:0008107">
    <property type="term" value="F:galactoside 2-alpha-L-fucosyltransferase activity"/>
    <property type="evidence" value="ECO:0007669"/>
    <property type="project" value="InterPro"/>
</dbReference>
<protein>
    <recommendedName>
        <fullName evidence="6">Fucosyltransferase</fullName>
        <ecNumber evidence="6">2.4.1.-</ecNumber>
    </recommendedName>
</protein>
<evidence type="ECO:0000256" key="4">
    <source>
        <dbReference type="ARBA" id="ARBA00023180"/>
    </source>
</evidence>
<dbReference type="GO" id="GO:0071555">
    <property type="term" value="P:cell wall organization"/>
    <property type="evidence" value="ECO:0007669"/>
    <property type="project" value="UniProtKB-UniRule"/>
</dbReference>
<evidence type="ECO:0000256" key="3">
    <source>
        <dbReference type="ARBA" id="ARBA00022679"/>
    </source>
</evidence>
<dbReference type="Proteomes" id="UP000663760">
    <property type="component" value="Chromosome 12"/>
</dbReference>
<organism evidence="7 8">
    <name type="scientific">Spirodela intermedia</name>
    <name type="common">Intermediate duckweed</name>
    <dbReference type="NCBI Taxonomy" id="51605"/>
    <lineage>
        <taxon>Eukaryota</taxon>
        <taxon>Viridiplantae</taxon>
        <taxon>Streptophyta</taxon>
        <taxon>Embryophyta</taxon>
        <taxon>Tracheophyta</taxon>
        <taxon>Spermatophyta</taxon>
        <taxon>Magnoliopsida</taxon>
        <taxon>Liliopsida</taxon>
        <taxon>Araceae</taxon>
        <taxon>Lemnoideae</taxon>
        <taxon>Spirodela</taxon>
    </lineage>
</organism>
<dbReference type="AlphaFoldDB" id="A0A7I8L736"/>
<dbReference type="GO" id="GO:0042546">
    <property type="term" value="P:cell wall biogenesis"/>
    <property type="evidence" value="ECO:0007669"/>
    <property type="project" value="InterPro"/>
</dbReference>
<evidence type="ECO:0000256" key="5">
    <source>
        <dbReference type="ARBA" id="ARBA00023316"/>
    </source>
</evidence>
<dbReference type="EC" id="2.4.1.-" evidence="6"/>
<comment type="subcellular location">
    <subcellularLocation>
        <location evidence="6">Golgi apparatus</location>
        <location evidence="6">Golgi stack membrane</location>
        <topology evidence="6">Single-pass type II membrane protein</topology>
    </subcellularLocation>
</comment>
<accession>A0A7I8L736</accession>
<keyword evidence="4" id="KW-0325">Glycoprotein</keyword>
<keyword evidence="3 6" id="KW-0808">Transferase</keyword>
<sequence length="541" mass="62003">MGRMAESPLDQPCKKSQGFWTLARDRLPHLPTLALVSGAYRIPIVYISGIHNQHRSSEQHRHGHGDVKRGDLIFYVPSDLPKDKYLGGFLATGFNEESCRSRFESTIYRKPSPHKPSPYLVQRLRQYEDLHRRCAPHTAAYNKTLMLLKNSEGDSSVTPLPPAECKYLVWTSYNDLGNHILTFDLADLFCEPFPDATWLVPTSFPVDFQVFESKNNHSYGSMLRYGKINVASSGVVTRPPLPFIYAHMTYRYDDNDTRFFCEPDQEFLVRMPWMVLKADNYFVPALFLNRMFEPELSRLFPDKETVFHHLSRYLFHPSGTAWGMITRYYYSYLSMGREKLGIQNRIFNKDQSPLDLVADQVMNCTLSEGLLPPVALDRPIVSANLNNSKVVLITSLYSQFSDRIRNMYWEHANKGGDVVSVHQPSHEEWQQTGSENYDLNVWAEIYLLSFTDVLVTSTGSTFGYIAQGLAGIRPWILVRPYGGKMPEPACVRETSMDPCFHSPPWYDYKSCKSFSDPGKEISYMTHCRDVPDGIKLVAPTD</sequence>
<comment type="function">
    <text evidence="6">May be involved in cell wall biosynthesis.</text>
</comment>
<dbReference type="GO" id="GO:0032580">
    <property type="term" value="C:Golgi cisterna membrane"/>
    <property type="evidence" value="ECO:0007669"/>
    <property type="project" value="UniProtKB-SubCell"/>
</dbReference>
<dbReference type="PANTHER" id="PTHR31889">
    <property type="entry name" value="FUCOSYLTRANSFERASE 2-RELATED"/>
    <property type="match status" value="1"/>
</dbReference>
<keyword evidence="8" id="KW-1185">Reference proteome</keyword>
<keyword evidence="6" id="KW-0333">Golgi apparatus</keyword>
<keyword evidence="5 6" id="KW-0961">Cell wall biogenesis/degradation</keyword>
<evidence type="ECO:0000256" key="2">
    <source>
        <dbReference type="ARBA" id="ARBA00022676"/>
    </source>
</evidence>
<dbReference type="InterPro" id="IPR004938">
    <property type="entry name" value="XG_FTase"/>
</dbReference>
<comment type="similarity">
    <text evidence="1 6">Belongs to the glycosyltransferase 37 family.</text>
</comment>
<dbReference type="GO" id="GO:0009969">
    <property type="term" value="P:xyloglucan biosynthetic process"/>
    <property type="evidence" value="ECO:0007669"/>
    <property type="project" value="TreeGrafter"/>
</dbReference>
<keyword evidence="2 6" id="KW-0328">Glycosyltransferase</keyword>
<dbReference type="EMBL" id="LR746275">
    <property type="protein sequence ID" value="CAA7405867.1"/>
    <property type="molecule type" value="Genomic_DNA"/>
</dbReference>
<reference evidence="7" key="1">
    <citation type="submission" date="2020-02" db="EMBL/GenBank/DDBJ databases">
        <authorList>
            <person name="Scholz U."/>
            <person name="Mascher M."/>
            <person name="Fiebig A."/>
        </authorList>
    </citation>
    <scope>NUCLEOTIDE SEQUENCE</scope>
</reference>
<evidence type="ECO:0000313" key="7">
    <source>
        <dbReference type="EMBL" id="CAA7405867.1"/>
    </source>
</evidence>
<evidence type="ECO:0000313" key="8">
    <source>
        <dbReference type="Proteomes" id="UP000663760"/>
    </source>
</evidence>
<evidence type="ECO:0000256" key="1">
    <source>
        <dbReference type="ARBA" id="ARBA00010481"/>
    </source>
</evidence>
<gene>
    <name evidence="7" type="ORF">SI8410_12016545</name>
</gene>
<dbReference type="Pfam" id="PF03254">
    <property type="entry name" value="XG_FTase"/>
    <property type="match status" value="1"/>
</dbReference>
<dbReference type="OrthoDB" id="428346at2759"/>
<name>A0A7I8L736_SPIIN</name>
<proteinExistence type="inferred from homology"/>